<dbReference type="KEGG" id="vg:23681080"/>
<name>A0A0B4L999_9CAUD</name>
<accession>A0A0B4L999</accession>
<organism evidence="1 2">
    <name type="scientific">Salmonella phage STP4-a</name>
    <dbReference type="NCBI Taxonomy" id="1445860"/>
    <lineage>
        <taxon>Viruses</taxon>
        <taxon>Duplodnaviria</taxon>
        <taxon>Heunggongvirae</taxon>
        <taxon>Uroviricota</taxon>
        <taxon>Caudoviricetes</taxon>
        <taxon>Pantevenvirales</taxon>
        <taxon>Straboviridae</taxon>
        <taxon>Tevenvirinae</taxon>
        <taxon>Gelderlandvirus</taxon>
        <taxon>Gelderlandvirus stp4a</taxon>
    </lineage>
</organism>
<reference evidence="1" key="1">
    <citation type="submission" date="2015-06" db="EMBL/GenBank/DDBJ databases">
        <title>Genomic characterization of STP4-a, a novel T4 virulent phage infecting Salmonella.</title>
        <authorList>
            <person name="Li M."/>
            <person name="Wang J."/>
            <person name="Lin H."/>
            <person name="Han F."/>
        </authorList>
    </citation>
    <scope>NUCLEOTIDE SEQUENCE [LARGE SCALE GENOMIC DNA]</scope>
</reference>
<keyword evidence="2" id="KW-1185">Reference proteome</keyword>
<dbReference type="Proteomes" id="UP000032000">
    <property type="component" value="Segment"/>
</dbReference>
<dbReference type="RefSeq" id="YP_009126270.1">
    <property type="nucleotide sequence ID" value="NC_026607.2"/>
</dbReference>
<proteinExistence type="predicted"/>
<dbReference type="EMBL" id="KJ000058">
    <property type="protein sequence ID" value="AHJ86917.1"/>
    <property type="molecule type" value="Genomic_DNA"/>
</dbReference>
<gene>
    <name evidence="1" type="ORF">STP4a_062</name>
</gene>
<dbReference type="GeneID" id="23681080"/>
<sequence length="92" mass="10345">MELKMIIVSKTSMIKYEMIIRTSSTDKVPLTVEISDEEVVFRAKGCRTDVSLNHAQHYPGRMSNCIKALVPDVYTSELDTVVRELIDAVRGA</sequence>
<evidence type="ECO:0000313" key="2">
    <source>
        <dbReference type="Proteomes" id="UP000032000"/>
    </source>
</evidence>
<protein>
    <submittedName>
        <fullName evidence="1">Uncharacterized protein</fullName>
    </submittedName>
</protein>
<evidence type="ECO:0000313" key="1">
    <source>
        <dbReference type="EMBL" id="AHJ86917.1"/>
    </source>
</evidence>